<dbReference type="WBParaSite" id="ACOC_0000196001-mRNA-1">
    <property type="protein sequence ID" value="ACOC_0000196001-mRNA-1"/>
    <property type="gene ID" value="ACOC_0000196001"/>
</dbReference>
<evidence type="ECO:0000313" key="1">
    <source>
        <dbReference type="WBParaSite" id="ACOC_0000196001-mRNA-1"/>
    </source>
</evidence>
<protein>
    <submittedName>
        <fullName evidence="1">RRM domain-containing protein</fullName>
    </submittedName>
</protein>
<name>A0A0R3PDF3_ANGCS</name>
<accession>A0A0R3PDF3</accession>
<dbReference type="PANTHER" id="PTHR21678:SF0">
    <property type="entry name" value="C3H1-TYPE DOMAIN-CONTAINING PROTEIN"/>
    <property type="match status" value="1"/>
</dbReference>
<reference evidence="1" key="1">
    <citation type="submission" date="2017-02" db="UniProtKB">
        <authorList>
            <consortium name="WormBaseParasite"/>
        </authorList>
    </citation>
    <scope>IDENTIFICATION</scope>
</reference>
<dbReference type="AlphaFoldDB" id="A0A0R3PDF3"/>
<dbReference type="InterPro" id="IPR039884">
    <property type="entry name" value="R3HC1/R3HCL"/>
</dbReference>
<sequence>LRPKENKVVRRLFVNNATSCDAVENLAKDYRRSDADRTAFLVGSVEPSCLPARPPKTSMDQEDDSWENLDDTKLEEYFWFKWDYFHIVLSSFFAVLPHVLEAYDVPEYVLADDVANALATTDFGSATVKWLERKMVFVVFESERQARDALVFHKHQWLRLRPLSKSPVRVQEKALTNEVGDLHLRLHVDIFCVFHFMFDCMFIRSCRPKTNVGIARRMVESTLGMRSSVSMERREVENKQLANAKGMQTSFHICFCS</sequence>
<dbReference type="PANTHER" id="PTHR21678">
    <property type="entry name" value="GROWTH INHIBITION AND DIFFERENTIATION RELATED PROTEIN 88"/>
    <property type="match status" value="1"/>
</dbReference>
<organism evidence="1">
    <name type="scientific">Angiostrongylus costaricensis</name>
    <name type="common">Nematode worm</name>
    <dbReference type="NCBI Taxonomy" id="334426"/>
    <lineage>
        <taxon>Eukaryota</taxon>
        <taxon>Metazoa</taxon>
        <taxon>Ecdysozoa</taxon>
        <taxon>Nematoda</taxon>
        <taxon>Chromadorea</taxon>
        <taxon>Rhabditida</taxon>
        <taxon>Rhabditina</taxon>
        <taxon>Rhabditomorpha</taxon>
        <taxon>Strongyloidea</taxon>
        <taxon>Metastrongylidae</taxon>
        <taxon>Angiostrongylus</taxon>
    </lineage>
</organism>
<proteinExistence type="predicted"/>